<feature type="region of interest" description="Disordered" evidence="1">
    <location>
        <begin position="261"/>
        <end position="302"/>
    </location>
</feature>
<evidence type="ECO:0000313" key="3">
    <source>
        <dbReference type="EMBL" id="KAF0744956.1"/>
    </source>
</evidence>
<keyword evidence="2" id="KW-1133">Transmembrane helix</keyword>
<organism evidence="3 4">
    <name type="scientific">Aphanomyces euteiches</name>
    <dbReference type="NCBI Taxonomy" id="100861"/>
    <lineage>
        <taxon>Eukaryota</taxon>
        <taxon>Sar</taxon>
        <taxon>Stramenopiles</taxon>
        <taxon>Oomycota</taxon>
        <taxon>Saprolegniomycetes</taxon>
        <taxon>Saprolegniales</taxon>
        <taxon>Verrucalvaceae</taxon>
        <taxon>Aphanomyces</taxon>
    </lineage>
</organism>
<evidence type="ECO:0000313" key="4">
    <source>
        <dbReference type="Proteomes" id="UP000481153"/>
    </source>
</evidence>
<feature type="compositionally biased region" description="Low complexity" evidence="1">
    <location>
        <begin position="14"/>
        <end position="27"/>
    </location>
</feature>
<feature type="transmembrane region" description="Helical" evidence="2">
    <location>
        <begin position="307"/>
        <end position="331"/>
    </location>
</feature>
<keyword evidence="4" id="KW-1185">Reference proteome</keyword>
<dbReference type="VEuPathDB" id="FungiDB:AeMF1_017604"/>
<proteinExistence type="predicted"/>
<gene>
    <name evidence="3" type="ORF">Ae201684_000542</name>
</gene>
<comment type="caution">
    <text evidence="3">The sequence shown here is derived from an EMBL/GenBank/DDBJ whole genome shotgun (WGS) entry which is preliminary data.</text>
</comment>
<evidence type="ECO:0000256" key="1">
    <source>
        <dbReference type="SAM" id="MobiDB-lite"/>
    </source>
</evidence>
<feature type="compositionally biased region" description="Polar residues" evidence="1">
    <location>
        <begin position="1"/>
        <end position="13"/>
    </location>
</feature>
<dbReference type="EMBL" id="VJMJ01000003">
    <property type="protein sequence ID" value="KAF0744956.1"/>
    <property type="molecule type" value="Genomic_DNA"/>
</dbReference>
<dbReference type="Proteomes" id="UP000481153">
    <property type="component" value="Unassembled WGS sequence"/>
</dbReference>
<evidence type="ECO:0000256" key="2">
    <source>
        <dbReference type="SAM" id="Phobius"/>
    </source>
</evidence>
<name>A0A6G0XWU3_9STRA</name>
<feature type="region of interest" description="Disordered" evidence="1">
    <location>
        <begin position="1"/>
        <end position="34"/>
    </location>
</feature>
<reference evidence="3 4" key="1">
    <citation type="submission" date="2019-07" db="EMBL/GenBank/DDBJ databases">
        <title>Genomics analysis of Aphanomyces spp. identifies a new class of oomycete effector associated with host adaptation.</title>
        <authorList>
            <person name="Gaulin E."/>
        </authorList>
    </citation>
    <scope>NUCLEOTIDE SEQUENCE [LARGE SCALE GENOMIC DNA]</scope>
    <source>
        <strain evidence="3 4">ATCC 201684</strain>
    </source>
</reference>
<sequence>MAVLESNTSTNVITTGLPTTGVPATTPAPSPGKWKENSDFVARYKDFYDRLLSQPPAISSTSVPAEVLARLNGTNLQWSSLNTFAQRALIWDSGFVRAAWSDNAWVRVYTQCASTTNRSSLGATTANIAITAENLDADGKSCENTEGDEYERLTSLSLGATPYKCGLPTFLTSRIANSSVWSQDALASTTVPDLSVQLHRASPFVAAIHASPVEEPNADQCPATDGALVIPCAPYAAGVGWCLPAPSKTMTTWLSNLQTLASRTTRTPSPSSGPSNSSTSSAPQVSGSDSSAPSSTSTSSSSKGKDIAVICIGGAFGLAAIIIGVCFMRWFHRKLQSMLESSYVPASTPSQRHLPINRDQV</sequence>
<protein>
    <submittedName>
        <fullName evidence="3">Uncharacterized protein</fullName>
    </submittedName>
</protein>
<accession>A0A6G0XWU3</accession>
<keyword evidence="2" id="KW-0812">Transmembrane</keyword>
<dbReference type="AlphaFoldDB" id="A0A6G0XWU3"/>
<keyword evidence="2" id="KW-0472">Membrane</keyword>